<evidence type="ECO:0000256" key="1">
    <source>
        <dbReference type="ARBA" id="ARBA00022801"/>
    </source>
</evidence>
<dbReference type="AlphaFoldDB" id="A0AAN6SIT0"/>
<proteinExistence type="predicted"/>
<dbReference type="GO" id="GO:0019369">
    <property type="term" value="P:arachidonate metabolic process"/>
    <property type="evidence" value="ECO:0007669"/>
    <property type="project" value="TreeGrafter"/>
</dbReference>
<dbReference type="GO" id="GO:0047499">
    <property type="term" value="F:calcium-independent phospholipase A2 activity"/>
    <property type="evidence" value="ECO:0007669"/>
    <property type="project" value="TreeGrafter"/>
</dbReference>
<dbReference type="Proteomes" id="UP001303222">
    <property type="component" value="Unassembled WGS sequence"/>
</dbReference>
<reference evidence="4" key="1">
    <citation type="journal article" date="2023" name="Mol. Phylogenet. Evol.">
        <title>Genome-scale phylogeny and comparative genomics of the fungal order Sordariales.</title>
        <authorList>
            <person name="Hensen N."/>
            <person name="Bonometti L."/>
            <person name="Westerberg I."/>
            <person name="Brannstrom I.O."/>
            <person name="Guillou S."/>
            <person name="Cros-Aarteil S."/>
            <person name="Calhoun S."/>
            <person name="Haridas S."/>
            <person name="Kuo A."/>
            <person name="Mondo S."/>
            <person name="Pangilinan J."/>
            <person name="Riley R."/>
            <person name="LaButti K."/>
            <person name="Andreopoulos B."/>
            <person name="Lipzen A."/>
            <person name="Chen C."/>
            <person name="Yan M."/>
            <person name="Daum C."/>
            <person name="Ng V."/>
            <person name="Clum A."/>
            <person name="Steindorff A."/>
            <person name="Ohm R.A."/>
            <person name="Martin F."/>
            <person name="Silar P."/>
            <person name="Natvig D.O."/>
            <person name="Lalanne C."/>
            <person name="Gautier V."/>
            <person name="Ament-Velasquez S.L."/>
            <person name="Kruys A."/>
            <person name="Hutchinson M.I."/>
            <person name="Powell A.J."/>
            <person name="Barry K."/>
            <person name="Miller A.N."/>
            <person name="Grigoriev I.V."/>
            <person name="Debuchy R."/>
            <person name="Gladieux P."/>
            <person name="Hiltunen Thoren M."/>
            <person name="Johannesson H."/>
        </authorList>
    </citation>
    <scope>NUCLEOTIDE SEQUENCE</scope>
    <source>
        <strain evidence="4">CBS 626.80</strain>
    </source>
</reference>
<keyword evidence="2" id="KW-0442">Lipid degradation</keyword>
<evidence type="ECO:0000313" key="4">
    <source>
        <dbReference type="EMBL" id="KAK3954873.1"/>
    </source>
</evidence>
<evidence type="ECO:0000313" key="5">
    <source>
        <dbReference type="Proteomes" id="UP001303222"/>
    </source>
</evidence>
<comment type="caution">
    <text evidence="4">The sequence shown here is derived from an EMBL/GenBank/DDBJ whole genome shotgun (WGS) entry which is preliminary data.</text>
</comment>
<evidence type="ECO:0000256" key="3">
    <source>
        <dbReference type="SAM" id="MobiDB-lite"/>
    </source>
</evidence>
<keyword evidence="1" id="KW-0378">Hydrolase</keyword>
<dbReference type="GO" id="GO:0016042">
    <property type="term" value="P:lipid catabolic process"/>
    <property type="evidence" value="ECO:0007669"/>
    <property type="project" value="UniProtKB-KW"/>
</dbReference>
<reference evidence="4" key="2">
    <citation type="submission" date="2023-06" db="EMBL/GenBank/DDBJ databases">
        <authorList>
            <consortium name="Lawrence Berkeley National Laboratory"/>
            <person name="Mondo S.J."/>
            <person name="Hensen N."/>
            <person name="Bonometti L."/>
            <person name="Westerberg I."/>
            <person name="Brannstrom I.O."/>
            <person name="Guillou S."/>
            <person name="Cros-Aarteil S."/>
            <person name="Calhoun S."/>
            <person name="Haridas S."/>
            <person name="Kuo A."/>
            <person name="Pangilinan J."/>
            <person name="Riley R."/>
            <person name="Labutti K."/>
            <person name="Andreopoulos B."/>
            <person name="Lipzen A."/>
            <person name="Chen C."/>
            <person name="Yanf M."/>
            <person name="Daum C."/>
            <person name="Ng V."/>
            <person name="Clum A."/>
            <person name="Steindorff A."/>
            <person name="Ohm R."/>
            <person name="Martin F."/>
            <person name="Silar P."/>
            <person name="Natvig D."/>
            <person name="Lalanne C."/>
            <person name="Gautier V."/>
            <person name="Ament-Velasquez S.L."/>
            <person name="Kruys A."/>
            <person name="Hutchinson M.I."/>
            <person name="Powell A.J."/>
            <person name="Barry K."/>
            <person name="Miller A.N."/>
            <person name="Grigoriev I.V."/>
            <person name="Debuchy R."/>
            <person name="Gladieux P."/>
            <person name="Thoren M.H."/>
            <person name="Johannesson H."/>
        </authorList>
    </citation>
    <scope>NUCLEOTIDE SEQUENCE</scope>
    <source>
        <strain evidence="4">CBS 626.80</strain>
    </source>
</reference>
<evidence type="ECO:0008006" key="6">
    <source>
        <dbReference type="Google" id="ProtNLM"/>
    </source>
</evidence>
<dbReference type="EMBL" id="MU859083">
    <property type="protein sequence ID" value="KAK3954873.1"/>
    <property type="molecule type" value="Genomic_DNA"/>
</dbReference>
<keyword evidence="2" id="KW-0443">Lipid metabolism</keyword>
<feature type="compositionally biased region" description="Polar residues" evidence="3">
    <location>
        <begin position="364"/>
        <end position="380"/>
    </location>
</feature>
<name>A0AAN6SIT0_9PEZI</name>
<dbReference type="GO" id="GO:0016020">
    <property type="term" value="C:membrane"/>
    <property type="evidence" value="ECO:0007669"/>
    <property type="project" value="TreeGrafter"/>
</dbReference>
<dbReference type="PANTHER" id="PTHR24185:SF1">
    <property type="entry name" value="CALCIUM-INDEPENDENT PHOSPHOLIPASE A2-GAMMA"/>
    <property type="match status" value="1"/>
</dbReference>
<dbReference type="SUPFAM" id="SSF52151">
    <property type="entry name" value="FabD/lysophospholipase-like"/>
    <property type="match status" value="1"/>
</dbReference>
<protein>
    <recommendedName>
        <fullName evidence="6">PNPLA domain-containing protein</fullName>
    </recommendedName>
</protein>
<gene>
    <name evidence="4" type="ORF">QBC32DRAFT_334844</name>
</gene>
<evidence type="ECO:0000256" key="2">
    <source>
        <dbReference type="ARBA" id="ARBA00022963"/>
    </source>
</evidence>
<keyword evidence="5" id="KW-1185">Reference proteome</keyword>
<organism evidence="4 5">
    <name type="scientific">Pseudoneurospora amorphoporcata</name>
    <dbReference type="NCBI Taxonomy" id="241081"/>
    <lineage>
        <taxon>Eukaryota</taxon>
        <taxon>Fungi</taxon>
        <taxon>Dikarya</taxon>
        <taxon>Ascomycota</taxon>
        <taxon>Pezizomycotina</taxon>
        <taxon>Sordariomycetes</taxon>
        <taxon>Sordariomycetidae</taxon>
        <taxon>Sordariales</taxon>
        <taxon>Sordariaceae</taxon>
        <taxon>Pseudoneurospora</taxon>
    </lineage>
</organism>
<dbReference type="InterPro" id="IPR016035">
    <property type="entry name" value="Acyl_Trfase/lysoPLipase"/>
</dbReference>
<sequence length="619" mass="70240">MARTCQAHQNPALNYNALVIRETQIQIQCLLMMMSSTSSRWTDGGGVRALSEVIMLDRIMKRIQEKQGLAEIPKPCDYFHLIGGIGTGGIAAILFGRLRMTTTEALTGYENIASEIFSTAKRRLEFNIAFREEKVERGMKNVMKGRKDGHQMRDDKGERSTGKSFVVARRADHSLWRIRAYRHKEQQRDSMTIYGAARWTAASIENKGDRERLLSDDTKDFKNPIREVLDEATQVLDNTAKVGCVLSLGAGSRETINRYDIAKDGKKRDGEKAHIDMRRRFENVPNTYFRLDVDGMADRVEAQPSHEIPLVKRETETWLNTSGIKGYIDRLVDVLIKGTASGITVDKLTLDVISSKPRQEETAESSTTTHPVSQANSTSYPPAPNYINTDLDPNDPTYLSEQADLWAQYSDYFSALGPLASESRDLFGRILHHMTIHKHLSCALRVADEFYKRCVARDGPSAHYSTSFFYLMHLTAQTIQIADVFGAVERQEELVALCSKLSGPDHRNTRATKETLEVLKKNRDTRVITMAQARIIMKKYEDWKGKRSDAELRAEVGDERFEQKYREYVDANVANDRVPVENVCEVKGGCREKGFREVDRRMGISNDVEVERGLIEDFS</sequence>
<dbReference type="Gene3D" id="3.40.1090.10">
    <property type="entry name" value="Cytosolic phospholipase A2 catalytic domain"/>
    <property type="match status" value="1"/>
</dbReference>
<feature type="region of interest" description="Disordered" evidence="3">
    <location>
        <begin position="355"/>
        <end position="382"/>
    </location>
</feature>
<accession>A0AAN6SIT0</accession>
<dbReference type="PANTHER" id="PTHR24185">
    <property type="entry name" value="CALCIUM-INDEPENDENT PHOSPHOLIPASE A2-GAMMA"/>
    <property type="match status" value="1"/>
</dbReference>